<dbReference type="EMBL" id="JBHRUV010000044">
    <property type="protein sequence ID" value="MFC3266506.1"/>
    <property type="molecule type" value="Genomic_DNA"/>
</dbReference>
<sequence length="70" mass="7609">MLGYPALDVVVDMTDGFFRSGYAAQGGRRWRHVTHENPSLNPASSFFFVGSDIVAATGRICNRPAVRPPA</sequence>
<keyword evidence="2" id="KW-1185">Reference proteome</keyword>
<evidence type="ECO:0000313" key="1">
    <source>
        <dbReference type="EMBL" id="MFC3266506.1"/>
    </source>
</evidence>
<comment type="caution">
    <text evidence="1">The sequence shown here is derived from an EMBL/GenBank/DDBJ whole genome shotgun (WGS) entry which is preliminary data.</text>
</comment>
<name>A0ABV7LGG8_9HYPH</name>
<evidence type="ECO:0000313" key="2">
    <source>
        <dbReference type="Proteomes" id="UP001595536"/>
    </source>
</evidence>
<accession>A0ABV7LGG8</accession>
<dbReference type="RefSeq" id="WP_376829418.1">
    <property type="nucleotide sequence ID" value="NZ_JBHLWR010000006.1"/>
</dbReference>
<proteinExistence type="predicted"/>
<organism evidence="1 2">
    <name type="scientific">Camelimonas abortus</name>
    <dbReference type="NCBI Taxonomy" id="1017184"/>
    <lineage>
        <taxon>Bacteria</taxon>
        <taxon>Pseudomonadati</taxon>
        <taxon>Pseudomonadota</taxon>
        <taxon>Alphaproteobacteria</taxon>
        <taxon>Hyphomicrobiales</taxon>
        <taxon>Chelatococcaceae</taxon>
        <taxon>Camelimonas</taxon>
    </lineage>
</organism>
<reference evidence="2" key="1">
    <citation type="journal article" date="2019" name="Int. J. Syst. Evol. Microbiol.">
        <title>The Global Catalogue of Microorganisms (GCM) 10K type strain sequencing project: providing services to taxonomists for standard genome sequencing and annotation.</title>
        <authorList>
            <consortium name="The Broad Institute Genomics Platform"/>
            <consortium name="The Broad Institute Genome Sequencing Center for Infectious Disease"/>
            <person name="Wu L."/>
            <person name="Ma J."/>
        </authorList>
    </citation>
    <scope>NUCLEOTIDE SEQUENCE [LARGE SCALE GENOMIC DNA]</scope>
    <source>
        <strain evidence="2">CCM 7941</strain>
    </source>
</reference>
<dbReference type="Proteomes" id="UP001595536">
    <property type="component" value="Unassembled WGS sequence"/>
</dbReference>
<gene>
    <name evidence="1" type="ORF">ACFOEX_09085</name>
</gene>
<protein>
    <submittedName>
        <fullName evidence="1">Uncharacterized protein</fullName>
    </submittedName>
</protein>